<keyword evidence="2" id="KW-1133">Transmembrane helix</keyword>
<evidence type="ECO:0000256" key="1">
    <source>
        <dbReference type="SAM" id="MobiDB-lite"/>
    </source>
</evidence>
<sequence length="403" mass="43175">MIALVSAGTPASEEDVRGYASLAEGQLAWDEATQGLDDLIVTRMEQAGGVPSDEARAATEDAAEELITLVEEAQVVSPLPYSTALERAVTGIRAIATDQSPGAVRPVNQWREQRYSLTDGASNRRAFTDATETMTPGSPLAWWLLGIMLLALAELIRLAVKDRAYVALALLGVAGVTGVASMVYLGIYQQVGSMADSVSARDDVARDHRSTVDAQGRDLGVIFGVDRSVLGDEEHWTRIYFHDLEEIDPEVAQNYWDVRAGFADLGPEEQLARAPELVSALEPVWEQRREDLQAANAAVIAAVDHPPGVAPLLLTTLVTAGLAVGAVFVPSHRPDRLRTTAALSGNASRGGDVKRANDVSAKGEGSRDSRTARGQNAQPRNTGRNTRRNTPARGRAGRRGGRR</sequence>
<proteinExistence type="predicted"/>
<feature type="region of interest" description="Disordered" evidence="1">
    <location>
        <begin position="341"/>
        <end position="403"/>
    </location>
</feature>
<keyword evidence="4" id="KW-1185">Reference proteome</keyword>
<dbReference type="KEGG" id="serw:FY030_04675"/>
<dbReference type="Proteomes" id="UP000326546">
    <property type="component" value="Chromosome"/>
</dbReference>
<dbReference type="RefSeq" id="WP_158060491.1">
    <property type="nucleotide sequence ID" value="NZ_CP044427.1"/>
</dbReference>
<organism evidence="3 4">
    <name type="scientific">Ornithinimicrobium pratense</name>
    <dbReference type="NCBI Taxonomy" id="2593973"/>
    <lineage>
        <taxon>Bacteria</taxon>
        <taxon>Bacillati</taxon>
        <taxon>Actinomycetota</taxon>
        <taxon>Actinomycetes</taxon>
        <taxon>Micrococcales</taxon>
        <taxon>Ornithinimicrobiaceae</taxon>
        <taxon>Ornithinimicrobium</taxon>
    </lineage>
</organism>
<evidence type="ECO:0000313" key="3">
    <source>
        <dbReference type="EMBL" id="QFG68101.1"/>
    </source>
</evidence>
<dbReference type="OrthoDB" id="9983583at2"/>
<dbReference type="AlphaFoldDB" id="A0A5J6V4P8"/>
<dbReference type="EMBL" id="CP044427">
    <property type="protein sequence ID" value="QFG68101.1"/>
    <property type="molecule type" value="Genomic_DNA"/>
</dbReference>
<feature type="transmembrane region" description="Helical" evidence="2">
    <location>
        <begin position="140"/>
        <end position="160"/>
    </location>
</feature>
<keyword evidence="2" id="KW-0812">Transmembrane</keyword>
<gene>
    <name evidence="3" type="ORF">FY030_04675</name>
</gene>
<reference evidence="3 4" key="1">
    <citation type="submission" date="2019-09" db="EMBL/GenBank/DDBJ databases">
        <title>Serinicoccus pratensis sp. nov., isolated from meadow soil.</title>
        <authorList>
            <person name="Zhang W."/>
        </authorList>
    </citation>
    <scope>NUCLEOTIDE SEQUENCE [LARGE SCALE GENOMIC DNA]</scope>
    <source>
        <strain evidence="3 4">W204</strain>
    </source>
</reference>
<keyword evidence="2" id="KW-0472">Membrane</keyword>
<evidence type="ECO:0000313" key="4">
    <source>
        <dbReference type="Proteomes" id="UP000326546"/>
    </source>
</evidence>
<feature type="transmembrane region" description="Helical" evidence="2">
    <location>
        <begin position="167"/>
        <end position="187"/>
    </location>
</feature>
<name>A0A5J6V4P8_9MICO</name>
<evidence type="ECO:0000256" key="2">
    <source>
        <dbReference type="SAM" id="Phobius"/>
    </source>
</evidence>
<protein>
    <submittedName>
        <fullName evidence="3">DUF1634 domain-containing protein</fullName>
    </submittedName>
</protein>
<accession>A0A5J6V4P8</accession>
<feature type="transmembrane region" description="Helical" evidence="2">
    <location>
        <begin position="309"/>
        <end position="329"/>
    </location>
</feature>
<feature type="compositionally biased region" description="Low complexity" evidence="1">
    <location>
        <begin position="379"/>
        <end position="394"/>
    </location>
</feature>